<feature type="domain" description="BPL/LPL catalytic" evidence="1">
    <location>
        <begin position="27"/>
        <end position="221"/>
    </location>
</feature>
<protein>
    <recommendedName>
        <fullName evidence="1">BPL/LPL catalytic domain-containing protein</fullName>
    </recommendedName>
</protein>
<sequence length="226" mass="24026">MRLLRGRASDHERDYERTRAMVSGVADDGTPALRVWTPHRQVAFGRRDRRVEGYDRAQEAAESRGYPVLERAVGGRAVAYTGSTVAFALAEPVADSRGDIGGRYDRVSAAVRRGLATVGVDAVEGEPPDSFCPGTHSLQADGKVAGLAQRVRQHVALTAGIVVVSDHEAIAAVLDPVYDALGVPFDPDSVGSVSRAGGRGDPAEVVDALERALVGERSVSERRTVQ</sequence>
<organism evidence="2 3">
    <name type="scientific">Haloarcula pellucida</name>
    <dbReference type="NCBI Taxonomy" id="1427151"/>
    <lineage>
        <taxon>Archaea</taxon>
        <taxon>Methanobacteriati</taxon>
        <taxon>Methanobacteriota</taxon>
        <taxon>Stenosarchaea group</taxon>
        <taxon>Halobacteria</taxon>
        <taxon>Halobacteriales</taxon>
        <taxon>Haloarculaceae</taxon>
        <taxon>Haloarcula</taxon>
    </lineage>
</organism>
<dbReference type="AlphaFoldDB" id="A0A830GPA5"/>
<evidence type="ECO:0000259" key="1">
    <source>
        <dbReference type="PROSITE" id="PS51733"/>
    </source>
</evidence>
<keyword evidence="3" id="KW-1185">Reference proteome</keyword>
<evidence type="ECO:0000313" key="3">
    <source>
        <dbReference type="Proteomes" id="UP000605784"/>
    </source>
</evidence>
<comment type="caution">
    <text evidence="2">The sequence shown here is derived from an EMBL/GenBank/DDBJ whole genome shotgun (WGS) entry which is preliminary data.</text>
</comment>
<dbReference type="EMBL" id="BMOU01000005">
    <property type="protein sequence ID" value="GGN99314.1"/>
    <property type="molecule type" value="Genomic_DNA"/>
</dbReference>
<dbReference type="Pfam" id="PF21948">
    <property type="entry name" value="LplA-B_cat"/>
    <property type="match status" value="1"/>
</dbReference>
<gene>
    <name evidence="2" type="ORF">GCM10009030_30710</name>
</gene>
<dbReference type="InterPro" id="IPR004143">
    <property type="entry name" value="BPL_LPL_catalytic"/>
</dbReference>
<dbReference type="PROSITE" id="PS51733">
    <property type="entry name" value="BPL_LPL_CATALYTIC"/>
    <property type="match status" value="1"/>
</dbReference>
<name>A0A830GPA5_9EURY</name>
<dbReference type="Proteomes" id="UP000605784">
    <property type="component" value="Unassembled WGS sequence"/>
</dbReference>
<proteinExistence type="predicted"/>
<evidence type="ECO:0000313" key="2">
    <source>
        <dbReference type="EMBL" id="GGN99314.1"/>
    </source>
</evidence>
<reference evidence="2" key="2">
    <citation type="submission" date="2020-09" db="EMBL/GenBank/DDBJ databases">
        <authorList>
            <person name="Sun Q."/>
            <person name="Ohkuma M."/>
        </authorList>
    </citation>
    <scope>NUCLEOTIDE SEQUENCE</scope>
    <source>
        <strain evidence="2">JCM 17820</strain>
    </source>
</reference>
<dbReference type="RefSeq" id="WP_188999910.1">
    <property type="nucleotide sequence ID" value="NZ_BMOU01000005.1"/>
</dbReference>
<dbReference type="InterPro" id="IPR045864">
    <property type="entry name" value="aa-tRNA-synth_II/BPL/LPL"/>
</dbReference>
<accession>A0A830GPA5</accession>
<dbReference type="Gene3D" id="3.30.930.10">
    <property type="entry name" value="Bira Bifunctional Protein, Domain 2"/>
    <property type="match status" value="1"/>
</dbReference>
<reference evidence="2" key="1">
    <citation type="journal article" date="2014" name="Int. J. Syst. Evol. Microbiol.">
        <title>Complete genome sequence of Corynebacterium casei LMG S-19264T (=DSM 44701T), isolated from a smear-ripened cheese.</title>
        <authorList>
            <consortium name="US DOE Joint Genome Institute (JGI-PGF)"/>
            <person name="Walter F."/>
            <person name="Albersmeier A."/>
            <person name="Kalinowski J."/>
            <person name="Ruckert C."/>
        </authorList>
    </citation>
    <scope>NUCLEOTIDE SEQUENCE</scope>
    <source>
        <strain evidence="2">JCM 17820</strain>
    </source>
</reference>
<dbReference type="SUPFAM" id="SSF55681">
    <property type="entry name" value="Class II aaRS and biotin synthetases"/>
    <property type="match status" value="1"/>
</dbReference>